<dbReference type="EMBL" id="JAHBBH010000047">
    <property type="protein sequence ID" value="MBW3093510.1"/>
    <property type="molecule type" value="Genomic_DNA"/>
</dbReference>
<comment type="similarity">
    <text evidence="1">Belongs to the glycosyl hydrolase 35 family.</text>
</comment>
<organism evidence="3 4">
    <name type="scientific">Bifidobacterium miconis</name>
    <dbReference type="NCBI Taxonomy" id="2834435"/>
    <lineage>
        <taxon>Bacteria</taxon>
        <taxon>Bacillati</taxon>
        <taxon>Actinomycetota</taxon>
        <taxon>Actinomycetes</taxon>
        <taxon>Bifidobacteriales</taxon>
        <taxon>Bifidobacteriaceae</taxon>
        <taxon>Bifidobacterium</taxon>
    </lineage>
</organism>
<feature type="domain" description="Glycoside hydrolase 35 catalytic" evidence="2">
    <location>
        <begin position="41"/>
        <end position="396"/>
    </location>
</feature>
<sequence length="820" mass="92045">MTDDHRIDLTSFVPAARRPIDITTDYQPRDRPRIGFTDHGLTFDGRPRYIIAGELHFSRMSSRRWDDELAKMRMAGVNTVSTYVFWNHHEEHEGVWDFTGSRDLRAFVELCAKHGLYVILRPGPFNHGECRNGGLPDWLYGKPYRVRSCDQGFLDDVRSYYARIGEQIQGLLYEDGGPIIASQLDNEYMHSSAPWEMTTGISDEWVYSSREGDAYMRALKRIAVETGIRVPFYTCTGWGGAPVPPDMLPLWGGYAYWPWIFYQNQSDGQPRKHPLTEEYVYRDYRSQDPVLAGDFRPPYDPTTRPYACAEMGGGMMVSYHYRFSLPYKSVDAMTNVKMASGCNFLGYYVFHGGTNPKGDGIYFNESQVSKISYDYQATIGEFGQLRESYRRVKSLHYFANAFGDDLCRMDTVTPRESAAIRPDDLDSLRYALRTDGTRGFLFLNNFQDHATMQDRHDQSVAIRLADGDDAVFDRLSLAADENCVLPFNMDLDGIMLRTATAQPVTRIRPHGENADTFVFLTPRGMGEGRFVFDADAAVSGCLSRRDPAGANDGEDLRIAVERDKYGRTVVLVPERAAFARFDVTVDGAHARIVCVNRPTADRMFVVRGEALVFSDDAVYERDGELVVESMRDGAGIVVYPADYCRSLGNVPVRSDGPDDLLGRAEIVFDKTGMVAESPVVAEEVSSPDAIADPDRMQTPTVTRLADDRYAIGLPSGFLSKLGAKDALLRIRYRGDIGWLFCGSELVHDNFCNGDPWDIGLREFADRIPGHGLTLVITPLKKGAKVNVDSPMAARMETSDETVCELLDVSLVPVRELVATR</sequence>
<name>A0ABS6WHI4_9BIFI</name>
<gene>
    <name evidence="3" type="ORF">KIH79_11380</name>
</gene>
<keyword evidence="3" id="KW-0326">Glycosidase</keyword>
<reference evidence="3 4" key="1">
    <citation type="submission" date="2021-05" db="EMBL/GenBank/DDBJ databases">
        <title>Phylogenetic classification of ten novel species belonging to the genus Bifidobacterium comprising B. colchicus sp. nov., B. abeli sp. nov., B. bicoloris sp. nov., B. guerezis sp. nov., B. rosaliae sp. nov., B. santillanensis sp. nov., B. argentati sp. nov., B. amazzoni sp. nov., B. pluviali sp. nov., and B. pinnaculum sp. nov.</title>
        <authorList>
            <person name="Lugli G.A."/>
            <person name="Ruiz Garcia L."/>
            <person name="Margolles A."/>
            <person name="Ventura M."/>
        </authorList>
    </citation>
    <scope>NUCLEOTIDE SEQUENCE [LARGE SCALE GENOMIC DNA]</scope>
    <source>
        <strain evidence="3 4">82T10</strain>
    </source>
</reference>
<accession>A0ABS6WHI4</accession>
<dbReference type="PANTHER" id="PTHR23421">
    <property type="entry name" value="BETA-GALACTOSIDASE RELATED"/>
    <property type="match status" value="1"/>
</dbReference>
<protein>
    <submittedName>
        <fullName evidence="3">Beta-galactosidase</fullName>
        <ecNumber evidence="3">3.2.1.23</ecNumber>
    </submittedName>
</protein>
<keyword evidence="3" id="KW-0378">Hydrolase</keyword>
<evidence type="ECO:0000256" key="1">
    <source>
        <dbReference type="RuleBase" id="RU003679"/>
    </source>
</evidence>
<dbReference type="InterPro" id="IPR031330">
    <property type="entry name" value="Gly_Hdrlase_35_cat"/>
</dbReference>
<proteinExistence type="inferred from homology"/>
<evidence type="ECO:0000313" key="3">
    <source>
        <dbReference type="EMBL" id="MBW3093510.1"/>
    </source>
</evidence>
<dbReference type="EC" id="3.2.1.23" evidence="3"/>
<dbReference type="RefSeq" id="WP_219059480.1">
    <property type="nucleotide sequence ID" value="NZ_JAHBBH010000047.1"/>
</dbReference>
<dbReference type="GO" id="GO:0004565">
    <property type="term" value="F:beta-galactosidase activity"/>
    <property type="evidence" value="ECO:0007669"/>
    <property type="project" value="UniProtKB-EC"/>
</dbReference>
<evidence type="ECO:0000313" key="4">
    <source>
        <dbReference type="Proteomes" id="UP000700815"/>
    </source>
</evidence>
<dbReference type="Pfam" id="PF01301">
    <property type="entry name" value="Glyco_hydro_35"/>
    <property type="match status" value="1"/>
</dbReference>
<comment type="caution">
    <text evidence="3">The sequence shown here is derived from an EMBL/GenBank/DDBJ whole genome shotgun (WGS) entry which is preliminary data.</text>
</comment>
<dbReference type="Proteomes" id="UP000700815">
    <property type="component" value="Unassembled WGS sequence"/>
</dbReference>
<keyword evidence="4" id="KW-1185">Reference proteome</keyword>
<evidence type="ECO:0000259" key="2">
    <source>
        <dbReference type="Pfam" id="PF01301"/>
    </source>
</evidence>
<dbReference type="InterPro" id="IPR001944">
    <property type="entry name" value="Glycoside_Hdrlase_35"/>
</dbReference>